<protein>
    <submittedName>
        <fullName evidence="1">Uncharacterized protein</fullName>
    </submittedName>
</protein>
<name>A0ABP8ALC2_9ACTN</name>
<dbReference type="PANTHER" id="PTHR43857:SF1">
    <property type="entry name" value="YJGH FAMILY PROTEIN"/>
    <property type="match status" value="1"/>
</dbReference>
<accession>A0ABP8ALC2</accession>
<evidence type="ECO:0000313" key="1">
    <source>
        <dbReference type="EMBL" id="GAA4185882.1"/>
    </source>
</evidence>
<sequence>MVRTRVYLTDIADFNAVARAHVAVFADIRPTTTFVEISALADPALLVEIEADAIVQ</sequence>
<dbReference type="Proteomes" id="UP001501251">
    <property type="component" value="Unassembled WGS sequence"/>
</dbReference>
<dbReference type="InterPro" id="IPR006175">
    <property type="entry name" value="YjgF/YER057c/UK114"/>
</dbReference>
<evidence type="ECO:0000313" key="2">
    <source>
        <dbReference type="Proteomes" id="UP001501251"/>
    </source>
</evidence>
<keyword evidence="2" id="KW-1185">Reference proteome</keyword>
<dbReference type="InterPro" id="IPR035959">
    <property type="entry name" value="RutC-like_sf"/>
</dbReference>
<comment type="caution">
    <text evidence="1">The sequence shown here is derived from an EMBL/GenBank/DDBJ whole genome shotgun (WGS) entry which is preliminary data.</text>
</comment>
<dbReference type="PANTHER" id="PTHR43857">
    <property type="entry name" value="BLR7761 PROTEIN"/>
    <property type="match status" value="1"/>
</dbReference>
<dbReference type="SUPFAM" id="SSF55298">
    <property type="entry name" value="YjgF-like"/>
    <property type="match status" value="1"/>
</dbReference>
<organism evidence="1 2">
    <name type="scientific">Streptosporangium oxazolinicum</name>
    <dbReference type="NCBI Taxonomy" id="909287"/>
    <lineage>
        <taxon>Bacteria</taxon>
        <taxon>Bacillati</taxon>
        <taxon>Actinomycetota</taxon>
        <taxon>Actinomycetes</taxon>
        <taxon>Streptosporangiales</taxon>
        <taxon>Streptosporangiaceae</taxon>
        <taxon>Streptosporangium</taxon>
    </lineage>
</organism>
<reference evidence="2" key="1">
    <citation type="journal article" date="2019" name="Int. J. Syst. Evol. Microbiol.">
        <title>The Global Catalogue of Microorganisms (GCM) 10K type strain sequencing project: providing services to taxonomists for standard genome sequencing and annotation.</title>
        <authorList>
            <consortium name="The Broad Institute Genomics Platform"/>
            <consortium name="The Broad Institute Genome Sequencing Center for Infectious Disease"/>
            <person name="Wu L."/>
            <person name="Ma J."/>
        </authorList>
    </citation>
    <scope>NUCLEOTIDE SEQUENCE [LARGE SCALE GENOMIC DNA]</scope>
    <source>
        <strain evidence="2">JCM 17388</strain>
    </source>
</reference>
<dbReference type="Pfam" id="PF01042">
    <property type="entry name" value="Ribonuc_L-PSP"/>
    <property type="match status" value="1"/>
</dbReference>
<dbReference type="Gene3D" id="3.30.1330.40">
    <property type="entry name" value="RutC-like"/>
    <property type="match status" value="1"/>
</dbReference>
<dbReference type="EMBL" id="BAABAQ010000002">
    <property type="protein sequence ID" value="GAA4185882.1"/>
    <property type="molecule type" value="Genomic_DNA"/>
</dbReference>
<gene>
    <name evidence="1" type="ORF">GCM10022252_16970</name>
</gene>
<proteinExistence type="predicted"/>